<dbReference type="EMBL" id="KL197717">
    <property type="protein sequence ID" value="KDQ58559.1"/>
    <property type="molecule type" value="Genomic_DNA"/>
</dbReference>
<dbReference type="Proteomes" id="UP000027265">
    <property type="component" value="Unassembled WGS sequence"/>
</dbReference>
<evidence type="ECO:0000313" key="2">
    <source>
        <dbReference type="EMBL" id="KDQ58559.1"/>
    </source>
</evidence>
<sequence>MHAVIICRSWLAMAGCAIKQANVAPHLPTPPARTLHIPHHRHTHRPLAYLTVSPYLLIHAL</sequence>
<protein>
    <submittedName>
        <fullName evidence="2">Uncharacterized protein</fullName>
    </submittedName>
</protein>
<evidence type="ECO:0000256" key="1">
    <source>
        <dbReference type="SAM" id="SignalP"/>
    </source>
</evidence>
<evidence type="ECO:0000313" key="3">
    <source>
        <dbReference type="Proteomes" id="UP000027265"/>
    </source>
</evidence>
<feature type="chain" id="PRO_5001643470" evidence="1">
    <location>
        <begin position="17"/>
        <end position="61"/>
    </location>
</feature>
<gene>
    <name evidence="2" type="ORF">JAAARDRAFT_671785</name>
</gene>
<organism evidence="2 3">
    <name type="scientific">Jaapia argillacea MUCL 33604</name>
    <dbReference type="NCBI Taxonomy" id="933084"/>
    <lineage>
        <taxon>Eukaryota</taxon>
        <taxon>Fungi</taxon>
        <taxon>Dikarya</taxon>
        <taxon>Basidiomycota</taxon>
        <taxon>Agaricomycotina</taxon>
        <taxon>Agaricomycetes</taxon>
        <taxon>Agaricomycetidae</taxon>
        <taxon>Jaapiales</taxon>
        <taxon>Jaapiaceae</taxon>
        <taxon>Jaapia</taxon>
    </lineage>
</organism>
<reference evidence="3" key="1">
    <citation type="journal article" date="2014" name="Proc. Natl. Acad. Sci. U.S.A.">
        <title>Extensive sampling of basidiomycete genomes demonstrates inadequacy of the white-rot/brown-rot paradigm for wood decay fungi.</title>
        <authorList>
            <person name="Riley R."/>
            <person name="Salamov A.A."/>
            <person name="Brown D.W."/>
            <person name="Nagy L.G."/>
            <person name="Floudas D."/>
            <person name="Held B.W."/>
            <person name="Levasseur A."/>
            <person name="Lombard V."/>
            <person name="Morin E."/>
            <person name="Otillar R."/>
            <person name="Lindquist E.A."/>
            <person name="Sun H."/>
            <person name="LaButti K.M."/>
            <person name="Schmutz J."/>
            <person name="Jabbour D."/>
            <person name="Luo H."/>
            <person name="Baker S.E."/>
            <person name="Pisabarro A.G."/>
            <person name="Walton J.D."/>
            <person name="Blanchette R.A."/>
            <person name="Henrissat B."/>
            <person name="Martin F."/>
            <person name="Cullen D."/>
            <person name="Hibbett D.S."/>
            <person name="Grigoriev I.V."/>
        </authorList>
    </citation>
    <scope>NUCLEOTIDE SEQUENCE [LARGE SCALE GENOMIC DNA]</scope>
    <source>
        <strain evidence="3">MUCL 33604</strain>
    </source>
</reference>
<name>A0A067PV19_9AGAM</name>
<feature type="signal peptide" evidence="1">
    <location>
        <begin position="1"/>
        <end position="16"/>
    </location>
</feature>
<proteinExistence type="predicted"/>
<dbReference type="InParanoid" id="A0A067PV19"/>
<keyword evidence="3" id="KW-1185">Reference proteome</keyword>
<dbReference type="HOGENOM" id="CLU_2922922_0_0_1"/>
<keyword evidence="1" id="KW-0732">Signal</keyword>
<accession>A0A067PV19</accession>
<dbReference type="AlphaFoldDB" id="A0A067PV19"/>